<dbReference type="PANTHER" id="PTHR37291">
    <property type="entry name" value="5-METHYLCYTOSINE-SPECIFIC RESTRICTION ENZYME B"/>
    <property type="match status" value="1"/>
</dbReference>
<dbReference type="InterPro" id="IPR052934">
    <property type="entry name" value="Methyl-DNA_Rec/Restrict_Enz"/>
</dbReference>
<dbReference type="SUPFAM" id="SSF52540">
    <property type="entry name" value="P-loop containing nucleoside triphosphate hydrolases"/>
    <property type="match status" value="1"/>
</dbReference>
<keyword evidence="2" id="KW-0540">Nuclease</keyword>
<keyword evidence="2" id="KW-0378">Hydrolase</keyword>
<dbReference type="InterPro" id="IPR011704">
    <property type="entry name" value="ATPase_dyneun-rel_AAA"/>
</dbReference>
<dbReference type="RefSeq" id="WP_110699537.1">
    <property type="nucleotide sequence ID" value="NZ_QJRO01000004.1"/>
</dbReference>
<reference evidence="2 3" key="1">
    <citation type="submission" date="2018-06" db="EMBL/GenBank/DDBJ databases">
        <title>Pseudomonas diversity within urban Lake Michigan freshwaters.</title>
        <authorList>
            <person name="Batrich M."/>
            <person name="Hatzopoulos T."/>
            <person name="Putonti C."/>
        </authorList>
    </citation>
    <scope>NUCLEOTIDE SEQUENCE [LARGE SCALE GENOMIC DNA]</scope>
    <source>
        <strain evidence="2 3">LBp-160603</strain>
    </source>
</reference>
<organism evidence="2 3">
    <name type="scientific">Pseudomonas soli</name>
    <dbReference type="NCBI Taxonomy" id="1306993"/>
    <lineage>
        <taxon>Bacteria</taxon>
        <taxon>Pseudomonadati</taxon>
        <taxon>Pseudomonadota</taxon>
        <taxon>Gammaproteobacteria</taxon>
        <taxon>Pseudomonadales</taxon>
        <taxon>Pseudomonadaceae</taxon>
        <taxon>Pseudomonas</taxon>
    </lineage>
</organism>
<protein>
    <submittedName>
        <fullName evidence="2">Restriction endonuclease</fullName>
    </submittedName>
</protein>
<evidence type="ECO:0000313" key="3">
    <source>
        <dbReference type="Proteomes" id="UP000247620"/>
    </source>
</evidence>
<comment type="caution">
    <text evidence="2">The sequence shown here is derived from an EMBL/GenBank/DDBJ whole genome shotgun (WGS) entry which is preliminary data.</text>
</comment>
<dbReference type="GO" id="GO:0004519">
    <property type="term" value="F:endonuclease activity"/>
    <property type="evidence" value="ECO:0007669"/>
    <property type="project" value="UniProtKB-KW"/>
</dbReference>
<gene>
    <name evidence="2" type="ORF">DMX07_09565</name>
</gene>
<dbReference type="InterPro" id="IPR027417">
    <property type="entry name" value="P-loop_NTPase"/>
</dbReference>
<sequence>MVPTYFTRDHFKCLNGWRDKIFDKTDAAHLQAYGQLREAYDITKQWANELRWRIFPESIAPKVIRRPIDQWHKKFLSYNWARIYPQADSPRGLAYTVGIDADKGFVVKLDLVDAKIEGAGLRDRYNKLRGPVHASPIVAILSAEDGLARGFQGVVDWSAASIKKFGIGYDEMADRLGLTSKSDVVELLRHFHVSKDFRERQPNWSHEMTQLFARLAVAVHELGFDWWSTMSTNSQLVFGGKEKGATRGASVGVLFVRADRVSVRWVSFSGLDSISKNQDLSDELVASVEAASAGKKGLSAKRGQHSSRIGYWPDEYGSEEQAGMEEGEQLNSFGLPEGAIAPRNQIYFGPPGTGKTRMLQELLRRDYTSIDEVKRYEFVTFHQSYGYEEFVEGLRPVIVDSEDQSTYGQAAAAISGDVRYEVRKGAFLRLCEKARSDLNQQYAIVIDEINRGNISKIFGELITLIEVDKRERAEYEVTLTLPYSGKPFSVPPNVDVIGTMNTADRSLALVDTALRRRFEFIELMPDPSVLVEVEVSERGHIIHLDQLLTALNKRIEALYDREHTIGHAYFTPLKNTAPEARFAALARIFQTRIIPLLEEYFFDDWQKIRLVLGDNQKTAELQFVQELNVDQGFKGLFGASHELDEYSMRPQYCLNVGALDNPQAYINIYATLF</sequence>
<dbReference type="Gene3D" id="3.40.50.300">
    <property type="entry name" value="P-loop containing nucleotide triphosphate hydrolases"/>
    <property type="match status" value="1"/>
</dbReference>
<dbReference type="Pfam" id="PF07728">
    <property type="entry name" value="AAA_5"/>
    <property type="match status" value="1"/>
</dbReference>
<evidence type="ECO:0000259" key="1">
    <source>
        <dbReference type="Pfam" id="PF07728"/>
    </source>
</evidence>
<dbReference type="AlphaFoldDB" id="A0A2V4I0Y2"/>
<dbReference type="GO" id="GO:0005524">
    <property type="term" value="F:ATP binding"/>
    <property type="evidence" value="ECO:0007669"/>
    <property type="project" value="InterPro"/>
</dbReference>
<proteinExistence type="predicted"/>
<keyword evidence="2" id="KW-0255">Endonuclease</keyword>
<accession>A0A2V4I0Y2</accession>
<feature type="domain" description="ATPase dynein-related AAA" evidence="1">
    <location>
        <begin position="348"/>
        <end position="518"/>
    </location>
</feature>
<dbReference type="GO" id="GO:0016887">
    <property type="term" value="F:ATP hydrolysis activity"/>
    <property type="evidence" value="ECO:0007669"/>
    <property type="project" value="InterPro"/>
</dbReference>
<dbReference type="PANTHER" id="PTHR37291:SF1">
    <property type="entry name" value="TYPE IV METHYL-DIRECTED RESTRICTION ENZYME ECOKMCRB SUBUNIT"/>
    <property type="match status" value="1"/>
</dbReference>
<dbReference type="Proteomes" id="UP000247620">
    <property type="component" value="Unassembled WGS sequence"/>
</dbReference>
<dbReference type="EMBL" id="QJRO01000004">
    <property type="protein sequence ID" value="PYB83501.1"/>
    <property type="molecule type" value="Genomic_DNA"/>
</dbReference>
<name>A0A2V4I0Y2_9PSED</name>
<evidence type="ECO:0000313" key="2">
    <source>
        <dbReference type="EMBL" id="PYB83501.1"/>
    </source>
</evidence>